<name>A0ABP3I8I7_9CAUL</name>
<keyword evidence="3" id="KW-1185">Reference proteome</keyword>
<comment type="caution">
    <text evidence="2">The sequence shown here is derived from an EMBL/GenBank/DDBJ whole genome shotgun (WGS) entry which is preliminary data.</text>
</comment>
<feature type="transmembrane region" description="Helical" evidence="1">
    <location>
        <begin position="59"/>
        <end position="80"/>
    </location>
</feature>
<organism evidence="2 3">
    <name type="scientific">Brevundimonas terrae</name>
    <dbReference type="NCBI Taxonomy" id="363631"/>
    <lineage>
        <taxon>Bacteria</taxon>
        <taxon>Pseudomonadati</taxon>
        <taxon>Pseudomonadota</taxon>
        <taxon>Alphaproteobacteria</taxon>
        <taxon>Caulobacterales</taxon>
        <taxon>Caulobacteraceae</taxon>
        <taxon>Brevundimonas</taxon>
    </lineage>
</organism>
<gene>
    <name evidence="2" type="ORF">GCM10009093_20200</name>
</gene>
<evidence type="ECO:0000313" key="3">
    <source>
        <dbReference type="Proteomes" id="UP001500791"/>
    </source>
</evidence>
<evidence type="ECO:0000313" key="2">
    <source>
        <dbReference type="EMBL" id="GAA0393566.1"/>
    </source>
</evidence>
<protein>
    <submittedName>
        <fullName evidence="2">DUF1467 family protein</fullName>
    </submittedName>
</protein>
<dbReference type="Proteomes" id="UP001500791">
    <property type="component" value="Unassembled WGS sequence"/>
</dbReference>
<dbReference type="RefSeq" id="WP_167177342.1">
    <property type="nucleotide sequence ID" value="NZ_BAAAEJ010000007.1"/>
</dbReference>
<proteinExistence type="predicted"/>
<dbReference type="Pfam" id="PF07330">
    <property type="entry name" value="DUF1467"/>
    <property type="match status" value="1"/>
</dbReference>
<keyword evidence="1" id="KW-0812">Transmembrane</keyword>
<accession>A0ABP3I8I7</accession>
<keyword evidence="1" id="KW-0472">Membrane</keyword>
<dbReference type="EMBL" id="BAAAEJ010000007">
    <property type="protein sequence ID" value="GAA0393566.1"/>
    <property type="molecule type" value="Genomic_DNA"/>
</dbReference>
<reference evidence="3" key="1">
    <citation type="journal article" date="2019" name="Int. J. Syst. Evol. Microbiol.">
        <title>The Global Catalogue of Microorganisms (GCM) 10K type strain sequencing project: providing services to taxonomists for standard genome sequencing and annotation.</title>
        <authorList>
            <consortium name="The Broad Institute Genomics Platform"/>
            <consortium name="The Broad Institute Genome Sequencing Center for Infectious Disease"/>
            <person name="Wu L."/>
            <person name="Ma J."/>
        </authorList>
    </citation>
    <scope>NUCLEOTIDE SEQUENCE [LARGE SCALE GENOMIC DNA]</scope>
    <source>
        <strain evidence="3">JCM 13476</strain>
    </source>
</reference>
<sequence>MPLGPFTLVAIYLTAWWIVLFVILPLGMSSQVGAPPTDGSQWGAPANPNLKKKFITTTWVAAIVWVLIVGVVWSGIIPVPQINPEQLPAL</sequence>
<dbReference type="InterPro" id="IPR009935">
    <property type="entry name" value="DUF1467"/>
</dbReference>
<evidence type="ECO:0000256" key="1">
    <source>
        <dbReference type="SAM" id="Phobius"/>
    </source>
</evidence>
<feature type="transmembrane region" description="Helical" evidence="1">
    <location>
        <begin position="6"/>
        <end position="26"/>
    </location>
</feature>
<keyword evidence="1" id="KW-1133">Transmembrane helix</keyword>